<evidence type="ECO:0000256" key="13">
    <source>
        <dbReference type="ARBA" id="ARBA00023180"/>
    </source>
</evidence>
<feature type="transmembrane region" description="Helical" evidence="17">
    <location>
        <begin position="55"/>
        <end position="80"/>
    </location>
</feature>
<feature type="region of interest" description="Disordered" evidence="16">
    <location>
        <begin position="579"/>
        <end position="673"/>
    </location>
</feature>
<dbReference type="AlphaFoldDB" id="A0AAV6V827"/>
<sequence length="673" mass="75696">MGEDGVADFSQFTEDLEFLINSTAETDTSTAIDIPVTEVNFLITNLSPTEEIFHYFQISFLVLVTGIGFISNALVLLLFYKRPTLRTFSNRFVLNLSISHLLQSILILPAITVTIATEDWLLGDVTCAVSGFLFTTLNITSVLSLLLIALDRNCAVNSPLHYSMTITKKRTGFMISLTWFIGVIVGTPPFFGISHFNFRSKWHMCTQAWLRNDPYNFAYASVLVVLGFMVPFLTTICVYSSMFQAARDNSERARKHSVNSTSVDTTVPDTQFKTQSSVVSQKKKYRRWSSGSNQFFGEEWKAVRTGVLVVMTFTLCWLPYFTVISMEAFFDISNLIPDYAMFIMIACSSSACIINPYLYVFRNKTSRKHVKQLLCPSNLNKNKRWVFHSASKDKCIQSGVNPCILSASIENESSEKVKALPALYQDIDGHWQIFNTSEDHSREELDETISNVSDDDFFDSKPISANRRNLNPKSSSNVHAIYNNSYNKNFILKSMSHAVQPNAPSSKLILFRLKSSLNRDSTSSDTTENCSISLESTNSNDHQQHTSESDPSLPTRRGIGKYLFNTSEELWESRPSVTYHKRVSTVPEDSTSSSESGRKNLSSFGSARRKSFIHSHMKNKKSNETTLTSSTTSDETLESSSTTSKAAKSTTVRRPKLVRQAETIQPADDYEAK</sequence>
<evidence type="ECO:0000256" key="5">
    <source>
        <dbReference type="ARBA" id="ARBA00022475"/>
    </source>
</evidence>
<dbReference type="PRINTS" id="PR00237">
    <property type="entry name" value="GPCRRHODOPSN"/>
</dbReference>
<evidence type="ECO:0000313" key="19">
    <source>
        <dbReference type="EMBL" id="KAG8192839.1"/>
    </source>
</evidence>
<dbReference type="Proteomes" id="UP000827092">
    <property type="component" value="Unassembled WGS sequence"/>
</dbReference>
<keyword evidence="5" id="KW-1003">Cell membrane</keyword>
<evidence type="ECO:0000256" key="7">
    <source>
        <dbReference type="ARBA" id="ARBA00022989"/>
    </source>
</evidence>
<dbReference type="Pfam" id="PF00001">
    <property type="entry name" value="7tm_1"/>
    <property type="match status" value="1"/>
</dbReference>
<feature type="transmembrane region" description="Helical" evidence="17">
    <location>
        <begin position="92"/>
        <end position="116"/>
    </location>
</feature>
<feature type="compositionally biased region" description="Polar residues" evidence="16">
    <location>
        <begin position="587"/>
        <end position="605"/>
    </location>
</feature>
<dbReference type="GO" id="GO:0060170">
    <property type="term" value="C:ciliary membrane"/>
    <property type="evidence" value="ECO:0007669"/>
    <property type="project" value="UniProtKB-SubCell"/>
</dbReference>
<gene>
    <name evidence="19" type="ORF">JTE90_014619</name>
</gene>
<keyword evidence="6 17" id="KW-0812">Transmembrane</keyword>
<feature type="transmembrane region" description="Helical" evidence="17">
    <location>
        <begin position="340"/>
        <end position="361"/>
    </location>
</feature>
<dbReference type="PANTHER" id="PTHR22752:SF10">
    <property type="entry name" value="G-PROTEIN COUPLED RECEPTOR 161"/>
    <property type="match status" value="1"/>
</dbReference>
<keyword evidence="10 17" id="KW-0472">Membrane</keyword>
<feature type="compositionally biased region" description="Basic residues" evidence="16">
    <location>
        <begin position="607"/>
        <end position="620"/>
    </location>
</feature>
<dbReference type="EMBL" id="JAFNEN010000134">
    <property type="protein sequence ID" value="KAG8192839.1"/>
    <property type="molecule type" value="Genomic_DNA"/>
</dbReference>
<keyword evidence="12" id="KW-0675">Receptor</keyword>
<feature type="transmembrane region" description="Helical" evidence="17">
    <location>
        <begin position="171"/>
        <end position="191"/>
    </location>
</feature>
<evidence type="ECO:0000256" key="11">
    <source>
        <dbReference type="ARBA" id="ARBA00023157"/>
    </source>
</evidence>
<keyword evidence="15" id="KW-0966">Cell projection</keyword>
<feature type="compositionally biased region" description="Polar residues" evidence="16">
    <location>
        <begin position="519"/>
        <end position="541"/>
    </location>
</feature>
<evidence type="ECO:0000256" key="3">
    <source>
        <dbReference type="ARBA" id="ARBA00010663"/>
    </source>
</evidence>
<evidence type="ECO:0000256" key="12">
    <source>
        <dbReference type="ARBA" id="ARBA00023170"/>
    </source>
</evidence>
<protein>
    <recommendedName>
        <fullName evidence="18">G-protein coupled receptors family 1 profile domain-containing protein</fullName>
    </recommendedName>
</protein>
<feature type="transmembrane region" description="Helical" evidence="17">
    <location>
        <begin position="217"/>
        <end position="239"/>
    </location>
</feature>
<comment type="subcellular location">
    <subcellularLocation>
        <location evidence="2">Cell membrane</location>
        <topology evidence="2">Multi-pass membrane protein</topology>
    </subcellularLocation>
    <subcellularLocation>
        <location evidence="1">Cell projection</location>
        <location evidence="1">Cilium membrane</location>
    </subcellularLocation>
</comment>
<accession>A0AAV6V827</accession>
<evidence type="ECO:0000256" key="4">
    <source>
        <dbReference type="ARBA" id="ARBA00022473"/>
    </source>
</evidence>
<feature type="domain" description="G-protein coupled receptors family 1 profile" evidence="18">
    <location>
        <begin position="71"/>
        <end position="359"/>
    </location>
</feature>
<evidence type="ECO:0000259" key="18">
    <source>
        <dbReference type="PROSITE" id="PS50262"/>
    </source>
</evidence>
<comment type="similarity">
    <text evidence="3">Belongs to the G-protein coupled receptor 1 family.</text>
</comment>
<dbReference type="PROSITE" id="PS50262">
    <property type="entry name" value="G_PROTEIN_RECEP_F1_2"/>
    <property type="match status" value="1"/>
</dbReference>
<name>A0AAV6V827_9ARAC</name>
<dbReference type="Gene3D" id="1.20.1070.10">
    <property type="entry name" value="Rhodopsin 7-helix transmembrane proteins"/>
    <property type="match status" value="1"/>
</dbReference>
<evidence type="ECO:0000256" key="1">
    <source>
        <dbReference type="ARBA" id="ARBA00004309"/>
    </source>
</evidence>
<dbReference type="SUPFAM" id="SSF81321">
    <property type="entry name" value="Family A G protein-coupled receptor-like"/>
    <property type="match status" value="1"/>
</dbReference>
<organism evidence="19 20">
    <name type="scientific">Oedothorax gibbosus</name>
    <dbReference type="NCBI Taxonomy" id="931172"/>
    <lineage>
        <taxon>Eukaryota</taxon>
        <taxon>Metazoa</taxon>
        <taxon>Ecdysozoa</taxon>
        <taxon>Arthropoda</taxon>
        <taxon>Chelicerata</taxon>
        <taxon>Arachnida</taxon>
        <taxon>Araneae</taxon>
        <taxon>Araneomorphae</taxon>
        <taxon>Entelegynae</taxon>
        <taxon>Araneoidea</taxon>
        <taxon>Linyphiidae</taxon>
        <taxon>Erigoninae</taxon>
        <taxon>Oedothorax</taxon>
    </lineage>
</organism>
<keyword evidence="7 17" id="KW-1133">Transmembrane helix</keyword>
<dbReference type="CDD" id="cd00637">
    <property type="entry name" value="7tm_classA_rhodopsin-like"/>
    <property type="match status" value="1"/>
</dbReference>
<dbReference type="GO" id="GO:0004930">
    <property type="term" value="F:G protein-coupled receptor activity"/>
    <property type="evidence" value="ECO:0007669"/>
    <property type="project" value="UniProtKB-KW"/>
</dbReference>
<keyword evidence="8" id="KW-0297">G-protein coupled receptor</keyword>
<feature type="compositionally biased region" description="Low complexity" evidence="16">
    <location>
        <begin position="624"/>
        <end position="650"/>
    </location>
</feature>
<reference evidence="19 20" key="1">
    <citation type="journal article" date="2022" name="Nat. Ecol. Evol.">
        <title>A masculinizing supergene underlies an exaggerated male reproductive morph in a spider.</title>
        <authorList>
            <person name="Hendrickx F."/>
            <person name="De Corte Z."/>
            <person name="Sonet G."/>
            <person name="Van Belleghem S.M."/>
            <person name="Kostlbacher S."/>
            <person name="Vangestel C."/>
        </authorList>
    </citation>
    <scope>NUCLEOTIDE SEQUENCE [LARGE SCALE GENOMIC DNA]</scope>
    <source>
        <strain evidence="19">W744_W776</strain>
    </source>
</reference>
<feature type="transmembrane region" description="Helical" evidence="17">
    <location>
        <begin position="302"/>
        <end position="320"/>
    </location>
</feature>
<keyword evidence="4" id="KW-0217">Developmental protein</keyword>
<dbReference type="InterPro" id="IPR000276">
    <property type="entry name" value="GPCR_Rhodpsn"/>
</dbReference>
<evidence type="ECO:0000256" key="2">
    <source>
        <dbReference type="ARBA" id="ARBA00004651"/>
    </source>
</evidence>
<evidence type="ECO:0000256" key="15">
    <source>
        <dbReference type="ARBA" id="ARBA00023273"/>
    </source>
</evidence>
<evidence type="ECO:0000313" key="20">
    <source>
        <dbReference type="Proteomes" id="UP000827092"/>
    </source>
</evidence>
<proteinExistence type="inferred from homology"/>
<evidence type="ECO:0000256" key="14">
    <source>
        <dbReference type="ARBA" id="ARBA00023224"/>
    </source>
</evidence>
<keyword evidence="11" id="KW-1015">Disulfide bond</keyword>
<keyword evidence="13" id="KW-0325">Glycoprotein</keyword>
<evidence type="ECO:0000256" key="9">
    <source>
        <dbReference type="ARBA" id="ARBA00023069"/>
    </source>
</evidence>
<evidence type="ECO:0000256" key="17">
    <source>
        <dbReference type="SAM" id="Phobius"/>
    </source>
</evidence>
<feature type="region of interest" description="Disordered" evidence="16">
    <location>
        <begin position="519"/>
        <end position="558"/>
    </location>
</feature>
<keyword evidence="14" id="KW-0807">Transducer</keyword>
<evidence type="ECO:0000256" key="8">
    <source>
        <dbReference type="ARBA" id="ARBA00023040"/>
    </source>
</evidence>
<feature type="transmembrane region" description="Helical" evidence="17">
    <location>
        <begin position="128"/>
        <end position="150"/>
    </location>
</feature>
<evidence type="ECO:0000256" key="16">
    <source>
        <dbReference type="SAM" id="MobiDB-lite"/>
    </source>
</evidence>
<comment type="caution">
    <text evidence="19">The sequence shown here is derived from an EMBL/GenBank/DDBJ whole genome shotgun (WGS) entry which is preliminary data.</text>
</comment>
<keyword evidence="9" id="KW-0969">Cilium</keyword>
<dbReference type="SMART" id="SM01381">
    <property type="entry name" value="7TM_GPCR_Srsx"/>
    <property type="match status" value="1"/>
</dbReference>
<evidence type="ECO:0000256" key="6">
    <source>
        <dbReference type="ARBA" id="ARBA00022692"/>
    </source>
</evidence>
<dbReference type="PANTHER" id="PTHR22752">
    <property type="entry name" value="G PROTEIN-COUPLED RECEPTOR"/>
    <property type="match status" value="1"/>
</dbReference>
<dbReference type="InterPro" id="IPR017452">
    <property type="entry name" value="GPCR_Rhodpsn_7TM"/>
</dbReference>
<keyword evidence="20" id="KW-1185">Reference proteome</keyword>
<evidence type="ECO:0000256" key="10">
    <source>
        <dbReference type="ARBA" id="ARBA00023136"/>
    </source>
</evidence>